<name>A0A1J4L056_9EUKA</name>
<dbReference type="Gene3D" id="1.25.10.10">
    <property type="entry name" value="Leucine-rich Repeat Variant"/>
    <property type="match status" value="3"/>
</dbReference>
<dbReference type="GeneID" id="94849074"/>
<dbReference type="OrthoDB" id="10478053at2759"/>
<dbReference type="SUPFAM" id="SSF48371">
    <property type="entry name" value="ARM repeat"/>
    <property type="match status" value="1"/>
</dbReference>
<dbReference type="RefSeq" id="XP_068368478.1">
    <property type="nucleotide sequence ID" value="XM_068514370.1"/>
</dbReference>
<proteinExistence type="predicted"/>
<protein>
    <recommendedName>
        <fullName evidence="3">Importin N-terminal domain-containing protein</fullName>
    </recommendedName>
</protein>
<dbReference type="VEuPathDB" id="TrichDB:TRFO_42570"/>
<gene>
    <name evidence="1" type="ORF">TRFO_42570</name>
</gene>
<dbReference type="InterPro" id="IPR011989">
    <property type="entry name" value="ARM-like"/>
</dbReference>
<dbReference type="AlphaFoldDB" id="A0A1J4L056"/>
<organism evidence="1 2">
    <name type="scientific">Tritrichomonas foetus</name>
    <dbReference type="NCBI Taxonomy" id="1144522"/>
    <lineage>
        <taxon>Eukaryota</taxon>
        <taxon>Metamonada</taxon>
        <taxon>Parabasalia</taxon>
        <taxon>Tritrichomonadida</taxon>
        <taxon>Tritrichomonadidae</taxon>
        <taxon>Tritrichomonas</taxon>
    </lineage>
</organism>
<accession>A0A1J4L056</accession>
<evidence type="ECO:0000313" key="1">
    <source>
        <dbReference type="EMBL" id="OHT15342.1"/>
    </source>
</evidence>
<evidence type="ECO:0008006" key="3">
    <source>
        <dbReference type="Google" id="ProtNLM"/>
    </source>
</evidence>
<sequence length="1011" mass="115398">MEEQVEQGVALVAECYRLIRESVNEGVQFATVQIDNLISNPVSLIILLKFYQTRDDPVQRQFGLISLNRAIKNCWIQYPPESRSQFFNQLLQVVIKETVWVNRQILIDCIQNTMCEEFDDILFQFIQQAYMSGSDGYLEIALLLGHLIPASEDQISKYAPSIPFFTEMFVKGFESDQPEIRIAGFSFLCNSKLFTNAHFFEQSPAHWLKLIEILDVYVSNQKELHRLVSLFNYAIQERVFTGDFTALLMKLMSFFNVELDISTDVLLRLHTIIQSIITIYSSQLSESEVFIPLIQLHISLSFRLYQAEDSFTLSNAQFFESSFTSLCSTPNSIQILWEQCSQIATTNEGRFVFLRAVSSTFSNAPDFYLERIEPISELLEISIISNSQLLRDAAARTADELIKFYVFESDELSIKLAPIVIKACHEHVSPDLLLVCSRLLDTTKKTDDYFDQTFPFLMNLIVNSHADIQDAALQCLGSLARWSTIKINRDFPSLIGLLNEILKSTADHIAYLKSPAVDFVAKLSIAVGAPLNQFLIEIIPFLIENIESDDIALAVSCLSTIKTITATHYETMQNHLESIVPALMKHAEVDHSEEFMKNLNDPSNEDDLTETIFKIPGYSLQALATLFEFYPGPLANLYPFLMHCCEVHKLSHSQFCKSSIAIAISCIVKTFEVTSREAVHQFSVLLIQLLSTNLDMEVNFDVFGALSDIVGYQCYDAFEPSILEAIFGIICQFLTTDVVNSYRPNERQRDVYEGILEFLKNFIISAYTMAPKFLVNIINQFVIFLQEPVQRLRSYAIRFFGFLVASSSDSLSQETQQSTVLYAVQMAQNDNDYAPFVTLQQIALNNPGLLEPYADQMYKVFMEKLSMPFIKTENLLMLRDNCVSTFSIFANVLYRDQLNLQECAPIFLSALPLALDFEGRKPHYVTLLFEKMYDHLKDEFPDKFLRVLVIMFANPRSIIDEMNFEPSDLNSLVEILQDLIMLPNATQLCVTILENDHSKLAFLKDIIENGY</sequence>
<dbReference type="InterPro" id="IPR016024">
    <property type="entry name" value="ARM-type_fold"/>
</dbReference>
<evidence type="ECO:0000313" key="2">
    <source>
        <dbReference type="Proteomes" id="UP000179807"/>
    </source>
</evidence>
<dbReference type="EMBL" id="MLAK01000234">
    <property type="protein sequence ID" value="OHT15342.1"/>
    <property type="molecule type" value="Genomic_DNA"/>
</dbReference>
<keyword evidence="2" id="KW-1185">Reference proteome</keyword>
<reference evidence="1" key="1">
    <citation type="submission" date="2016-10" db="EMBL/GenBank/DDBJ databases">
        <authorList>
            <person name="Benchimol M."/>
            <person name="Almeida L.G."/>
            <person name="Vasconcelos A.T."/>
            <person name="Perreira-Neves A."/>
            <person name="Rosa I.A."/>
            <person name="Tasca T."/>
            <person name="Bogo M.R."/>
            <person name="de Souza W."/>
        </authorList>
    </citation>
    <scope>NUCLEOTIDE SEQUENCE [LARGE SCALE GENOMIC DNA]</scope>
    <source>
        <strain evidence="1">K</strain>
    </source>
</reference>
<comment type="caution">
    <text evidence="1">The sequence shown here is derived from an EMBL/GenBank/DDBJ whole genome shotgun (WGS) entry which is preliminary data.</text>
</comment>
<dbReference type="Proteomes" id="UP000179807">
    <property type="component" value="Unassembled WGS sequence"/>
</dbReference>